<comment type="catalytic activity">
    <reaction evidence="8 9">
        <text>(2S,6S)-2,6-diaminopimelate = meso-2,6-diaminopimelate</text>
        <dbReference type="Rhea" id="RHEA:15393"/>
        <dbReference type="ChEBI" id="CHEBI:57609"/>
        <dbReference type="ChEBI" id="CHEBI:57791"/>
        <dbReference type="EC" id="5.1.1.7"/>
    </reaction>
</comment>
<evidence type="ECO:0000256" key="9">
    <source>
        <dbReference type="HAMAP-Rule" id="MF_00197"/>
    </source>
</evidence>
<keyword evidence="4 9" id="KW-0963">Cytoplasm</keyword>
<evidence type="ECO:0000313" key="12">
    <source>
        <dbReference type="Proteomes" id="UP000060602"/>
    </source>
</evidence>
<dbReference type="RefSeq" id="WP_061072999.1">
    <property type="nucleotide sequence ID" value="NZ_CP014060.2"/>
</dbReference>
<comment type="pathway">
    <text evidence="1 9">Amino-acid biosynthesis; L-lysine biosynthesis via DAP pathway; DL-2,6-diaminopimelate from LL-2,6-diaminopimelate: step 1/1.</text>
</comment>
<accession>A0A0X8P1G9</accession>
<feature type="binding site" evidence="9">
    <location>
        <begin position="82"/>
        <end position="83"/>
    </location>
    <ligand>
        <name>substrate</name>
    </ligand>
</feature>
<protein>
    <recommendedName>
        <fullName evidence="3 9">Diaminopimelate epimerase</fullName>
        <shortName evidence="9">DAP epimerase</shortName>
        <ecNumber evidence="3 9">5.1.1.7</ecNumber>
    </recommendedName>
    <alternativeName>
        <fullName evidence="9">PLP-independent amino acid racemase</fullName>
    </alternativeName>
</protein>
<reference evidence="12" key="1">
    <citation type="submission" date="2015-12" db="EMBL/GenBank/DDBJ databases">
        <title>FDA dAtabase for Regulatory Grade micrObial Sequences (FDA-ARGOS): Supporting development and validation of Infectious Disease Dx tests.</title>
        <authorList>
            <person name="Case J."/>
            <person name="Tallon L."/>
            <person name="Sadzewicz L."/>
            <person name="Sengamalay N."/>
            <person name="Ott S."/>
            <person name="Godinez A."/>
            <person name="Nagaraj S."/>
            <person name="Nadendla S."/>
            <person name="Sichtig H."/>
        </authorList>
    </citation>
    <scope>NUCLEOTIDE SEQUENCE [LARGE SCALE GENOMIC DNA]</scope>
    <source>
        <strain evidence="12">FDAARGOS_147</strain>
    </source>
</reference>
<evidence type="ECO:0000256" key="3">
    <source>
        <dbReference type="ARBA" id="ARBA00013080"/>
    </source>
</evidence>
<dbReference type="HAMAP" id="MF_00197">
    <property type="entry name" value="DAP_epimerase"/>
    <property type="match status" value="1"/>
</dbReference>
<dbReference type="SUPFAM" id="SSF54506">
    <property type="entry name" value="Diaminopimelate epimerase-like"/>
    <property type="match status" value="1"/>
</dbReference>
<dbReference type="NCBIfam" id="TIGR00652">
    <property type="entry name" value="DapF"/>
    <property type="match status" value="1"/>
</dbReference>
<dbReference type="GO" id="GO:0005829">
    <property type="term" value="C:cytosol"/>
    <property type="evidence" value="ECO:0007669"/>
    <property type="project" value="TreeGrafter"/>
</dbReference>
<feature type="active site" evidence="10">
    <location>
        <position position="81"/>
    </location>
</feature>
<feature type="site" description="Could be important to modulate the pK values of the two catalytic cysteine residues" evidence="9">
    <location>
        <position position="228"/>
    </location>
</feature>
<keyword evidence="5 9" id="KW-0028">Amino-acid biosynthesis</keyword>
<keyword evidence="6 9" id="KW-0457">Lysine biosynthesis</keyword>
<feature type="binding site" evidence="9">
    <location>
        <position position="177"/>
    </location>
    <ligand>
        <name>substrate</name>
    </ligand>
</feature>
<feature type="site" description="Could be important to modulate the pK values of the two catalytic cysteine residues" evidence="9">
    <location>
        <position position="179"/>
    </location>
</feature>
<feature type="active site" description="Proton donor" evidence="9">
    <location>
        <position position="81"/>
    </location>
</feature>
<dbReference type="GO" id="GO:0008837">
    <property type="term" value="F:diaminopimelate epimerase activity"/>
    <property type="evidence" value="ECO:0007669"/>
    <property type="project" value="UniProtKB-UniRule"/>
</dbReference>
<dbReference type="EMBL" id="CP014060">
    <property type="protein sequence ID" value="AMG38172.1"/>
    <property type="molecule type" value="Genomic_DNA"/>
</dbReference>
<evidence type="ECO:0000313" key="11">
    <source>
        <dbReference type="EMBL" id="AMG38172.1"/>
    </source>
</evidence>
<evidence type="ECO:0000256" key="6">
    <source>
        <dbReference type="ARBA" id="ARBA00023154"/>
    </source>
</evidence>
<gene>
    <name evidence="9" type="primary">dapF</name>
    <name evidence="11" type="ORF">AL504_20410</name>
</gene>
<dbReference type="Gene3D" id="3.10.310.10">
    <property type="entry name" value="Diaminopimelate Epimerase, Chain A, domain 1"/>
    <property type="match status" value="2"/>
</dbReference>
<dbReference type="GO" id="GO:0009089">
    <property type="term" value="P:lysine biosynthetic process via diaminopimelate"/>
    <property type="evidence" value="ECO:0007669"/>
    <property type="project" value="UniProtKB-UniRule"/>
</dbReference>
<comment type="subcellular location">
    <subcellularLocation>
        <location evidence="9">Cytoplasm</location>
    </subcellularLocation>
</comment>
<dbReference type="AlphaFoldDB" id="A0A0X8P1G9"/>
<feature type="binding site" evidence="9">
    <location>
        <position position="72"/>
    </location>
    <ligand>
        <name>substrate</name>
    </ligand>
</feature>
<comment type="function">
    <text evidence="9">Catalyzes the stereoinversion of LL-2,6-diaminopimelate (L,L-DAP) to meso-diaminopimelate (meso-DAP), a precursor of L-lysine and an essential component of the bacterial peptidoglycan.</text>
</comment>
<evidence type="ECO:0000256" key="2">
    <source>
        <dbReference type="ARBA" id="ARBA00010219"/>
    </source>
</evidence>
<feature type="active site" description="Proton acceptor" evidence="9">
    <location>
        <position position="237"/>
    </location>
</feature>
<evidence type="ECO:0000256" key="4">
    <source>
        <dbReference type="ARBA" id="ARBA00022490"/>
    </source>
</evidence>
<evidence type="ECO:0000256" key="7">
    <source>
        <dbReference type="ARBA" id="ARBA00023235"/>
    </source>
</evidence>
<evidence type="ECO:0000256" key="5">
    <source>
        <dbReference type="ARBA" id="ARBA00022605"/>
    </source>
</evidence>
<feature type="binding site" evidence="9">
    <location>
        <begin position="228"/>
        <end position="229"/>
    </location>
    <ligand>
        <name>substrate</name>
    </ligand>
</feature>
<comment type="subunit">
    <text evidence="9">Homodimer.</text>
</comment>
<feature type="binding site" evidence="9">
    <location>
        <position position="210"/>
    </location>
    <ligand>
        <name>substrate</name>
    </ligand>
</feature>
<dbReference type="InterPro" id="IPR001653">
    <property type="entry name" value="DAP_epimerase_DapF"/>
</dbReference>
<comment type="similarity">
    <text evidence="2 9">Belongs to the diaminopimelate epimerase family.</text>
</comment>
<dbReference type="EC" id="5.1.1.7" evidence="3 9"/>
<evidence type="ECO:0000256" key="1">
    <source>
        <dbReference type="ARBA" id="ARBA00005196"/>
    </source>
</evidence>
<dbReference type="PANTHER" id="PTHR31689">
    <property type="entry name" value="DIAMINOPIMELATE EPIMERASE, CHLOROPLASTIC"/>
    <property type="match status" value="1"/>
</dbReference>
<dbReference type="PANTHER" id="PTHR31689:SF0">
    <property type="entry name" value="DIAMINOPIMELATE EPIMERASE"/>
    <property type="match status" value="1"/>
</dbReference>
<dbReference type="Proteomes" id="UP000060602">
    <property type="component" value="Chromosome"/>
</dbReference>
<dbReference type="InterPro" id="IPR018510">
    <property type="entry name" value="DAP_epimerase_AS"/>
</dbReference>
<name>A0A0X8P1G9_ALCXX</name>
<sequence length="303" mass="32829">MGDNLPMNWNFTKMHGAGNDFVVLDGVRQAIEMTPERARALGDRHFGIGADQILLVERATRPDADFRYRIFNSDGSEVEHCGNGARCFVRFVHEQGLSDRNPLRAEIATGILVLDEGDDEQVTVDMGSTRFEPAALPFDTAGLASRTEGQDTLWELELDVPAGLPRSVALSAVAISNPHAVQVVDNVDTAPVAVVGPLIENHPRFARRVNAGFMQIVDRHNIRLRVHERGAGETLACGTGACAAVAAGIRRGLLDSPVRVQTRGGVLTIAWNGDQLRMTGPAESVFTGQVDIDKLVFSMALNR</sequence>
<feature type="binding site" evidence="9">
    <location>
        <position position="19"/>
    </location>
    <ligand>
        <name>substrate</name>
    </ligand>
</feature>
<evidence type="ECO:0000256" key="8">
    <source>
        <dbReference type="ARBA" id="ARBA00051712"/>
    </source>
</evidence>
<evidence type="ECO:0000256" key="10">
    <source>
        <dbReference type="PROSITE-ProRule" id="PRU10125"/>
    </source>
</evidence>
<feature type="binding site" evidence="9">
    <location>
        <begin position="238"/>
        <end position="239"/>
    </location>
    <ligand>
        <name>substrate</name>
    </ligand>
</feature>
<organism evidence="11 12">
    <name type="scientific">Alcaligenes xylosoxydans xylosoxydans</name>
    <name type="common">Achromobacter xylosoxidans</name>
    <dbReference type="NCBI Taxonomy" id="85698"/>
    <lineage>
        <taxon>Bacteria</taxon>
        <taxon>Pseudomonadati</taxon>
        <taxon>Pseudomonadota</taxon>
        <taxon>Betaproteobacteria</taxon>
        <taxon>Burkholderiales</taxon>
        <taxon>Alcaligenaceae</taxon>
        <taxon>Achromobacter</taxon>
    </lineage>
</organism>
<dbReference type="UniPathway" id="UPA00034">
    <property type="reaction ID" value="UER00025"/>
</dbReference>
<dbReference type="PROSITE" id="PS01326">
    <property type="entry name" value="DAP_EPIMERASE"/>
    <property type="match status" value="1"/>
</dbReference>
<keyword evidence="7 9" id="KW-0413">Isomerase</keyword>
<feature type="binding site" evidence="9">
    <location>
        <position position="52"/>
    </location>
    <ligand>
        <name>substrate</name>
    </ligand>
</feature>
<dbReference type="Pfam" id="PF01678">
    <property type="entry name" value="DAP_epimerase"/>
    <property type="match status" value="2"/>
</dbReference>
<proteinExistence type="inferred from homology"/>
<dbReference type="FunFam" id="3.10.310.10:FF:000001">
    <property type="entry name" value="Diaminopimelate epimerase"/>
    <property type="match status" value="1"/>
</dbReference>